<dbReference type="AlphaFoldDB" id="A9WEU0"/>
<keyword evidence="2" id="KW-1185">Reference proteome</keyword>
<dbReference type="InParanoid" id="A9WEU0"/>
<organism evidence="1 2">
    <name type="scientific">Chloroflexus aurantiacus (strain ATCC 29366 / DSM 635 / J-10-fl)</name>
    <dbReference type="NCBI Taxonomy" id="324602"/>
    <lineage>
        <taxon>Bacteria</taxon>
        <taxon>Bacillati</taxon>
        <taxon>Chloroflexota</taxon>
        <taxon>Chloroflexia</taxon>
        <taxon>Chloroflexales</taxon>
        <taxon>Chloroflexineae</taxon>
        <taxon>Chloroflexaceae</taxon>
        <taxon>Chloroflexus</taxon>
    </lineage>
</organism>
<evidence type="ECO:0000313" key="2">
    <source>
        <dbReference type="Proteomes" id="UP000002008"/>
    </source>
</evidence>
<reference evidence="2" key="1">
    <citation type="journal article" date="2011" name="BMC Genomics">
        <title>Complete genome sequence of the filamentous anoxygenic phototrophic bacterium Chloroflexus aurantiacus.</title>
        <authorList>
            <person name="Tang K.H."/>
            <person name="Barry K."/>
            <person name="Chertkov O."/>
            <person name="Dalin E."/>
            <person name="Han C.S."/>
            <person name="Hauser L.J."/>
            <person name="Honchak B.M."/>
            <person name="Karbach L.E."/>
            <person name="Land M.L."/>
            <person name="Lapidus A."/>
            <person name="Larimer F.W."/>
            <person name="Mikhailova N."/>
            <person name="Pitluck S."/>
            <person name="Pierson B.K."/>
            <person name="Blankenship R.E."/>
        </authorList>
    </citation>
    <scope>NUCLEOTIDE SEQUENCE [LARGE SCALE GENOMIC DNA]</scope>
    <source>
        <strain evidence="2">ATCC 29366 / DSM 635 / J-10-fl</strain>
    </source>
</reference>
<proteinExistence type="predicted"/>
<sequence length="115" mass="12662">MLVTQAGLIGVAVWQTMAYKTHLYVQPVIGEVSHEAAHTDTVAVGQVTLTARVRVWHSPCIHRQVTSHHCTQPIVPHPCDAAQGYRRLVNCNPSPKNHQCPIDPANCIRQQTVVA</sequence>
<dbReference type="HOGENOM" id="CLU_2104617_0_0_0"/>
<gene>
    <name evidence="1" type="ordered locus">Caur_0609</name>
</gene>
<dbReference type="EnsemblBacteria" id="ABY33849">
    <property type="protein sequence ID" value="ABY33849"/>
    <property type="gene ID" value="Caur_0609"/>
</dbReference>
<dbReference type="KEGG" id="cau:Caur_0609"/>
<accession>A9WEU0</accession>
<dbReference type="Proteomes" id="UP000002008">
    <property type="component" value="Chromosome"/>
</dbReference>
<protein>
    <submittedName>
        <fullName evidence="1">Uncharacterized protein</fullName>
    </submittedName>
</protein>
<name>A9WEU0_CHLAA</name>
<evidence type="ECO:0000313" key="1">
    <source>
        <dbReference type="EMBL" id="ABY33849.1"/>
    </source>
</evidence>
<dbReference type="EMBL" id="CP000909">
    <property type="protein sequence ID" value="ABY33849.1"/>
    <property type="molecule type" value="Genomic_DNA"/>
</dbReference>